<dbReference type="GO" id="GO:0005737">
    <property type="term" value="C:cytoplasm"/>
    <property type="evidence" value="ECO:0007669"/>
    <property type="project" value="TreeGrafter"/>
</dbReference>
<dbReference type="GO" id="GO:0035556">
    <property type="term" value="P:intracellular signal transduction"/>
    <property type="evidence" value="ECO:0007669"/>
    <property type="project" value="InterPro"/>
</dbReference>
<evidence type="ECO:0000259" key="3">
    <source>
        <dbReference type="PROSITE" id="PS50125"/>
    </source>
</evidence>
<evidence type="ECO:0000313" key="4">
    <source>
        <dbReference type="EMBL" id="MBC4015998.1"/>
    </source>
</evidence>
<dbReference type="RefSeq" id="WP_186770768.1">
    <property type="nucleotide sequence ID" value="NZ_JACOMF010000011.1"/>
</dbReference>
<dbReference type="Gene3D" id="1.25.40.10">
    <property type="entry name" value="Tetratricopeptide repeat domain"/>
    <property type="match status" value="2"/>
</dbReference>
<evidence type="ECO:0000256" key="2">
    <source>
        <dbReference type="ARBA" id="ARBA00022840"/>
    </source>
</evidence>
<dbReference type="Gene3D" id="3.40.50.300">
    <property type="entry name" value="P-loop containing nucleotide triphosphate hydrolases"/>
    <property type="match status" value="1"/>
</dbReference>
<dbReference type="GO" id="GO:0003677">
    <property type="term" value="F:DNA binding"/>
    <property type="evidence" value="ECO:0007669"/>
    <property type="project" value="InterPro"/>
</dbReference>
<dbReference type="SUPFAM" id="SSF48452">
    <property type="entry name" value="TPR-like"/>
    <property type="match status" value="3"/>
</dbReference>
<dbReference type="Pfam" id="PF03704">
    <property type="entry name" value="BTAD"/>
    <property type="match status" value="1"/>
</dbReference>
<dbReference type="InterPro" id="IPR016032">
    <property type="entry name" value="Sig_transdc_resp-reg_C-effctor"/>
</dbReference>
<dbReference type="PANTHER" id="PTHR16305:SF28">
    <property type="entry name" value="GUANYLATE CYCLASE DOMAIN-CONTAINING PROTEIN"/>
    <property type="match status" value="1"/>
</dbReference>
<gene>
    <name evidence="4" type="ORF">H7965_11755</name>
</gene>
<dbReference type="InterPro" id="IPR041664">
    <property type="entry name" value="AAA_16"/>
</dbReference>
<dbReference type="AlphaFoldDB" id="A0A9X0QZ92"/>
<dbReference type="GO" id="GO:0004016">
    <property type="term" value="F:adenylate cyclase activity"/>
    <property type="evidence" value="ECO:0007669"/>
    <property type="project" value="UniProtKB-ARBA"/>
</dbReference>
<proteinExistence type="predicted"/>
<dbReference type="SUPFAM" id="SSF52540">
    <property type="entry name" value="P-loop containing nucleoside triphosphate hydrolases"/>
    <property type="match status" value="1"/>
</dbReference>
<dbReference type="InterPro" id="IPR005158">
    <property type="entry name" value="BTAD"/>
</dbReference>
<accession>A0A9X0QZ92</accession>
<dbReference type="SMART" id="SM01043">
    <property type="entry name" value="BTAD"/>
    <property type="match status" value="1"/>
</dbReference>
<keyword evidence="1" id="KW-0547">Nucleotide-binding</keyword>
<dbReference type="PANTHER" id="PTHR16305">
    <property type="entry name" value="TESTICULAR SOLUBLE ADENYLYL CYCLASE"/>
    <property type="match status" value="1"/>
</dbReference>
<name>A0A9X0QZ92_9PROT</name>
<dbReference type="InterPro" id="IPR001054">
    <property type="entry name" value="A/G_cyclase"/>
</dbReference>
<reference evidence="4" key="1">
    <citation type="submission" date="2020-08" db="EMBL/GenBank/DDBJ databases">
        <authorList>
            <person name="Hu Y."/>
            <person name="Nguyen S.V."/>
            <person name="Li F."/>
            <person name="Fanning S."/>
        </authorList>
    </citation>
    <scope>NUCLEOTIDE SEQUENCE</scope>
    <source>
        <strain evidence="4">SYSU D8009</strain>
    </source>
</reference>
<dbReference type="PROSITE" id="PS50125">
    <property type="entry name" value="GUANYLATE_CYCLASE_2"/>
    <property type="match status" value="1"/>
</dbReference>
<dbReference type="InterPro" id="IPR029787">
    <property type="entry name" value="Nucleotide_cyclase"/>
</dbReference>
<sequence length="1237" mass="130249">MARAEIRLLGGFEAYRADGSRAAFPTRKAEALLAVLALAGGAPRSRERLAGLLWGDRGEAQARHSLSQSLTSIRTALGDDPLLATRESVALLPDRVAVDTLAFVAEAAPGAGLTALEAAARRYRGPLLDGITLREEGFEEWLRTERGRLHEQALRVLRRLAGAARARGDAVAARDALERAVALDPLSEEAHRDLLRLHLDHGRAAEAVRQYTACAGILSRELQVEPGPETVALWREALAQGAAREPPAAPEGDAAAGERKQATALAAVLTPGSGAPADPEELEALLDAAARRAAEVIRRHGGRILRAVPEGISAVFGAPHALEDHATRACRTALDLLAAGADAAWLGIGLDSGEVVLHGEGAEHGARIFGSCLQRAARIATAVGPGRVAATEATAALARGRLRFTPAAPLPPDPGGSPLPLFRPDGPARPGDMGRLAAEGELVERAAELAALSAAIEPVAVGGGRLVALVGEAGVGKSRLVREFIVRTLPPGWRVVRAAADPQTSDTAYATVAALLRDDFRLGEDAAGAAAAAQIAAALRALDPGFAEQAVVPLLALLNLAPATDAGWASLEPARRRRRMVEAVQRLLHLRAAAEPVLLVIEDLHWLDSASRQVIESLAESLSAARLALLVNFRPEFTHGWAGLGHYRQLRVEPLSMDGTQALLDRLLGQHPSMAPLRCRLAARANGNPFFLEECVRAAAGTPGLLAEAPGAYRLVGDPDAVVLPATVQAVIGARIDRLAPEDKRLLQVASVIGTEPPAALLRAVSGLPEEAFEASLARLQSGEFLVPLRLVPDVAYRFRHALTHEVAYGSLLRQDRRELHLRVLRAMAPRDGAEPPVEILAFHATRAEAWEAAADYGRQAGMQAAARSANREAVSLYGQALAALRRLPESPRRGGAEVDLLLEIRNALFVLGEPEAIPAHLEEAARIAATIGDAQRGARVGLLLSGWYWQNGQHGAAGAAADRAVAEGGDALLAALGLYRRGANLKAVGAYRAAAATLAEAITLLERHGAADAFAFGGYPYVFCCSFRAWALAELGEYAAARAAGAQGWDAALRLGNSYSQAVMSFGYGHALIRAGALEAAAAVLERGLELYRVQEVPSTYPWIAACLGYVRVRQGEAEAGLALLRHAVAPEVRRRGPLYAQTWLWLADAAGLAGRVEEALAAARTGHATATAQGERGHLAWAERSLGDLLSATEPRAAAAHYRRAIGIATELGMQPQADLARAGLARILAAAEGA</sequence>
<dbReference type="SUPFAM" id="SSF46894">
    <property type="entry name" value="C-terminal effector domain of the bipartite response regulators"/>
    <property type="match status" value="1"/>
</dbReference>
<dbReference type="Pfam" id="PF13191">
    <property type="entry name" value="AAA_16"/>
    <property type="match status" value="1"/>
</dbReference>
<feature type="domain" description="Guanylate cyclase" evidence="3">
    <location>
        <begin position="263"/>
        <end position="380"/>
    </location>
</feature>
<protein>
    <submittedName>
        <fullName evidence="4">AAA family ATPase</fullName>
    </submittedName>
</protein>
<dbReference type="Gene3D" id="1.10.10.10">
    <property type="entry name" value="Winged helix-like DNA-binding domain superfamily/Winged helix DNA-binding domain"/>
    <property type="match status" value="1"/>
</dbReference>
<organism evidence="4 5">
    <name type="scientific">Siccirubricoccus deserti</name>
    <dbReference type="NCBI Taxonomy" id="2013562"/>
    <lineage>
        <taxon>Bacteria</taxon>
        <taxon>Pseudomonadati</taxon>
        <taxon>Pseudomonadota</taxon>
        <taxon>Alphaproteobacteria</taxon>
        <taxon>Acetobacterales</taxon>
        <taxon>Roseomonadaceae</taxon>
        <taxon>Siccirubricoccus</taxon>
    </lineage>
</organism>
<dbReference type="GO" id="GO:0009190">
    <property type="term" value="P:cyclic nucleotide biosynthetic process"/>
    <property type="evidence" value="ECO:0007669"/>
    <property type="project" value="InterPro"/>
</dbReference>
<evidence type="ECO:0000313" key="5">
    <source>
        <dbReference type="Proteomes" id="UP000600101"/>
    </source>
</evidence>
<keyword evidence="5" id="KW-1185">Reference proteome</keyword>
<dbReference type="InterPro" id="IPR027417">
    <property type="entry name" value="P-loop_NTPase"/>
</dbReference>
<dbReference type="GO" id="GO:0006355">
    <property type="term" value="P:regulation of DNA-templated transcription"/>
    <property type="evidence" value="ECO:0007669"/>
    <property type="project" value="InterPro"/>
</dbReference>
<dbReference type="GO" id="GO:0005524">
    <property type="term" value="F:ATP binding"/>
    <property type="evidence" value="ECO:0007669"/>
    <property type="project" value="UniProtKB-KW"/>
</dbReference>
<dbReference type="SUPFAM" id="SSF55073">
    <property type="entry name" value="Nucleotide cyclase"/>
    <property type="match status" value="1"/>
</dbReference>
<evidence type="ECO:0000256" key="1">
    <source>
        <dbReference type="ARBA" id="ARBA00022741"/>
    </source>
</evidence>
<dbReference type="InterPro" id="IPR036388">
    <property type="entry name" value="WH-like_DNA-bd_sf"/>
</dbReference>
<dbReference type="InterPro" id="IPR011990">
    <property type="entry name" value="TPR-like_helical_dom_sf"/>
</dbReference>
<keyword evidence="2" id="KW-0067">ATP-binding</keyword>
<dbReference type="Gene3D" id="3.30.70.1230">
    <property type="entry name" value="Nucleotide cyclase"/>
    <property type="match status" value="1"/>
</dbReference>
<dbReference type="Proteomes" id="UP000600101">
    <property type="component" value="Unassembled WGS sequence"/>
</dbReference>
<dbReference type="EMBL" id="JACOMF010000011">
    <property type="protein sequence ID" value="MBC4015998.1"/>
    <property type="molecule type" value="Genomic_DNA"/>
</dbReference>
<comment type="caution">
    <text evidence="4">The sequence shown here is derived from an EMBL/GenBank/DDBJ whole genome shotgun (WGS) entry which is preliminary data.</text>
</comment>